<dbReference type="SUPFAM" id="SSF53163">
    <property type="entry name" value="HybD-like"/>
    <property type="match status" value="1"/>
</dbReference>
<protein>
    <submittedName>
        <fullName evidence="1">Spore protease YyaC</fullName>
    </submittedName>
</protein>
<proteinExistence type="predicted"/>
<keyword evidence="1" id="KW-0378">Hydrolase</keyword>
<evidence type="ECO:0000313" key="1">
    <source>
        <dbReference type="EMBL" id="MBY0203573.1"/>
    </source>
</evidence>
<sequence>MCNKEEFSLALYKRELVRQQSRGVRKGVPGDEMALFFKEISELHKLNEITFLCIGTDRSTGDALGPMTGALLEERGIPHVIGTLAMPCDADTLEKRLAQIPSHHKVIAIDACLGPKDATGTYYVSATSLRPAQSVGGHLPPVGEYSVAAVVNANGPRPYSILQMTSLYLVMGMSQTIADAVTEAWNV</sequence>
<keyword evidence="2" id="KW-1185">Reference proteome</keyword>
<comment type="caution">
    <text evidence="1">The sequence shown here is derived from an EMBL/GenBank/DDBJ whole genome shotgun (WGS) entry which is preliminary data.</text>
</comment>
<organism evidence="1 2">
    <name type="scientific">Paenibacillus cucumis</name>
    <name type="common">ex Kampfer et al. 2016</name>
    <dbReference type="NCBI Taxonomy" id="1776858"/>
    <lineage>
        <taxon>Bacteria</taxon>
        <taxon>Bacillati</taxon>
        <taxon>Bacillota</taxon>
        <taxon>Bacilli</taxon>
        <taxon>Bacillales</taxon>
        <taxon>Paenibacillaceae</taxon>
        <taxon>Paenibacillus</taxon>
    </lineage>
</organism>
<reference evidence="1 2" key="1">
    <citation type="submission" date="2020-08" db="EMBL/GenBank/DDBJ databases">
        <title>Fungal Genomes of the International Space Station.</title>
        <authorList>
            <person name="Seuylemezian A."/>
            <person name="Singh N.K."/>
            <person name="Wood J."/>
            <person name="Venkateswaran K."/>
        </authorList>
    </citation>
    <scope>NUCLEOTIDE SEQUENCE [LARGE SCALE GENOMIC DNA]</scope>
    <source>
        <strain evidence="1 2">S/N-304-OC-R4</strain>
    </source>
</reference>
<evidence type="ECO:0000313" key="2">
    <source>
        <dbReference type="Proteomes" id="UP000706031"/>
    </source>
</evidence>
<dbReference type="InterPro" id="IPR023430">
    <property type="entry name" value="Pept_HybD-like_dom_sf"/>
</dbReference>
<dbReference type="NCBIfam" id="TIGR02841">
    <property type="entry name" value="spore_YyaC"/>
    <property type="match status" value="1"/>
</dbReference>
<accession>A0ABS7KHE6</accession>
<dbReference type="InterPro" id="IPR009665">
    <property type="entry name" value="YyaC"/>
</dbReference>
<dbReference type="GO" id="GO:0008233">
    <property type="term" value="F:peptidase activity"/>
    <property type="evidence" value="ECO:0007669"/>
    <property type="project" value="UniProtKB-KW"/>
</dbReference>
<keyword evidence="1" id="KW-0645">Protease</keyword>
<gene>
    <name evidence="1" type="primary">yyaC</name>
    <name evidence="1" type="ORF">H7T88_10100</name>
</gene>
<dbReference type="Pfam" id="PF06866">
    <property type="entry name" value="DUF1256"/>
    <property type="match status" value="1"/>
</dbReference>
<dbReference type="EMBL" id="JACLIC010000016">
    <property type="protein sequence ID" value="MBY0203573.1"/>
    <property type="molecule type" value="Genomic_DNA"/>
</dbReference>
<dbReference type="GO" id="GO:0006508">
    <property type="term" value="P:proteolysis"/>
    <property type="evidence" value="ECO:0007669"/>
    <property type="project" value="UniProtKB-KW"/>
</dbReference>
<dbReference type="Proteomes" id="UP000706031">
    <property type="component" value="Unassembled WGS sequence"/>
</dbReference>
<name>A0ABS7KHE6_9BACL</name>